<reference evidence="1" key="2">
    <citation type="submission" date="2018-03" db="EMBL/GenBank/DDBJ databases">
        <title>The Triticum urartu genome reveals the dynamic nature of wheat genome evolution.</title>
        <authorList>
            <person name="Ling H."/>
            <person name="Ma B."/>
            <person name="Shi X."/>
            <person name="Liu H."/>
            <person name="Dong L."/>
            <person name="Sun H."/>
            <person name="Cao Y."/>
            <person name="Gao Q."/>
            <person name="Zheng S."/>
            <person name="Li Y."/>
            <person name="Yu Y."/>
            <person name="Du H."/>
            <person name="Qi M."/>
            <person name="Li Y."/>
            <person name="Yu H."/>
            <person name="Cui Y."/>
            <person name="Wang N."/>
            <person name="Chen C."/>
            <person name="Wu H."/>
            <person name="Zhao Y."/>
            <person name="Zhang J."/>
            <person name="Li Y."/>
            <person name="Zhou W."/>
            <person name="Zhang B."/>
            <person name="Hu W."/>
            <person name="Eijk M."/>
            <person name="Tang J."/>
            <person name="Witsenboer H."/>
            <person name="Zhao S."/>
            <person name="Li Z."/>
            <person name="Zhang A."/>
            <person name="Wang D."/>
            <person name="Liang C."/>
        </authorList>
    </citation>
    <scope>NUCLEOTIDE SEQUENCE [LARGE SCALE GENOMIC DNA]</scope>
    <source>
        <strain evidence="1">cv. G1812</strain>
    </source>
</reference>
<keyword evidence="2" id="KW-1185">Reference proteome</keyword>
<sequence length="195" mass="21676">MIRKGYWKLGRKHLLPGTSIGVHLPRVDHTGVLVDMTMTVIATKEVDMITGMAMGGNEMGIEMMTDTVALEIPPIGMEIVILGILMNATGKMNTEEVIATLSMQKDQAAGATGMRRLIHPVVVAATLMRLLRMRGLLSGRLLTSRLLHHQTTKMSQEIPRTIIMMKEMEGVCLLLHQRCLLHLFLEQAFPQPQGR</sequence>
<accession>A0A8R7UW28</accession>
<name>A0A8R7UW28_TRIUA</name>
<organism evidence="1 2">
    <name type="scientific">Triticum urartu</name>
    <name type="common">Red wild einkorn</name>
    <name type="synonym">Crithodium urartu</name>
    <dbReference type="NCBI Taxonomy" id="4572"/>
    <lineage>
        <taxon>Eukaryota</taxon>
        <taxon>Viridiplantae</taxon>
        <taxon>Streptophyta</taxon>
        <taxon>Embryophyta</taxon>
        <taxon>Tracheophyta</taxon>
        <taxon>Spermatophyta</taxon>
        <taxon>Magnoliopsida</taxon>
        <taxon>Liliopsida</taxon>
        <taxon>Poales</taxon>
        <taxon>Poaceae</taxon>
        <taxon>BOP clade</taxon>
        <taxon>Pooideae</taxon>
        <taxon>Triticodae</taxon>
        <taxon>Triticeae</taxon>
        <taxon>Triticinae</taxon>
        <taxon>Triticum</taxon>
    </lineage>
</organism>
<evidence type="ECO:0000313" key="1">
    <source>
        <dbReference type="EnsemblPlants" id="TuG1812G0600004043.01.T03"/>
    </source>
</evidence>
<dbReference type="Proteomes" id="UP000015106">
    <property type="component" value="Chromosome 6"/>
</dbReference>
<reference evidence="1" key="3">
    <citation type="submission" date="2022-06" db="UniProtKB">
        <authorList>
            <consortium name="EnsemblPlants"/>
        </authorList>
    </citation>
    <scope>IDENTIFICATION</scope>
</reference>
<reference evidence="2" key="1">
    <citation type="journal article" date="2013" name="Nature">
        <title>Draft genome of the wheat A-genome progenitor Triticum urartu.</title>
        <authorList>
            <person name="Ling H.Q."/>
            <person name="Zhao S."/>
            <person name="Liu D."/>
            <person name="Wang J."/>
            <person name="Sun H."/>
            <person name="Zhang C."/>
            <person name="Fan H."/>
            <person name="Li D."/>
            <person name="Dong L."/>
            <person name="Tao Y."/>
            <person name="Gao C."/>
            <person name="Wu H."/>
            <person name="Li Y."/>
            <person name="Cui Y."/>
            <person name="Guo X."/>
            <person name="Zheng S."/>
            <person name="Wang B."/>
            <person name="Yu K."/>
            <person name="Liang Q."/>
            <person name="Yang W."/>
            <person name="Lou X."/>
            <person name="Chen J."/>
            <person name="Feng M."/>
            <person name="Jian J."/>
            <person name="Zhang X."/>
            <person name="Luo G."/>
            <person name="Jiang Y."/>
            <person name="Liu J."/>
            <person name="Wang Z."/>
            <person name="Sha Y."/>
            <person name="Zhang B."/>
            <person name="Wu H."/>
            <person name="Tang D."/>
            <person name="Shen Q."/>
            <person name="Xue P."/>
            <person name="Zou S."/>
            <person name="Wang X."/>
            <person name="Liu X."/>
            <person name="Wang F."/>
            <person name="Yang Y."/>
            <person name="An X."/>
            <person name="Dong Z."/>
            <person name="Zhang K."/>
            <person name="Zhang X."/>
            <person name="Luo M.C."/>
            <person name="Dvorak J."/>
            <person name="Tong Y."/>
            <person name="Wang J."/>
            <person name="Yang H."/>
            <person name="Li Z."/>
            <person name="Wang D."/>
            <person name="Zhang A."/>
            <person name="Wang J."/>
        </authorList>
    </citation>
    <scope>NUCLEOTIDE SEQUENCE</scope>
    <source>
        <strain evidence="2">cv. G1812</strain>
    </source>
</reference>
<protein>
    <submittedName>
        <fullName evidence="1">Uncharacterized protein</fullName>
    </submittedName>
</protein>
<dbReference type="EnsemblPlants" id="TuG1812G0600004043.01.T03">
    <property type="protein sequence ID" value="TuG1812G0600004043.01.T03"/>
    <property type="gene ID" value="TuG1812G0600004043.01"/>
</dbReference>
<evidence type="ECO:0000313" key="2">
    <source>
        <dbReference type="Proteomes" id="UP000015106"/>
    </source>
</evidence>
<proteinExistence type="predicted"/>
<gene>
    <name evidence="1" type="primary">LOC125515295</name>
</gene>
<dbReference type="Gramene" id="TuG1812G0600004043.01.T03">
    <property type="protein sequence ID" value="TuG1812G0600004043.01.T03"/>
    <property type="gene ID" value="TuG1812G0600004043.01"/>
</dbReference>
<dbReference type="AlphaFoldDB" id="A0A8R7UW28"/>